<feature type="domain" description="KIB1-4 beta-propeller" evidence="1">
    <location>
        <begin position="12"/>
        <end position="233"/>
    </location>
</feature>
<evidence type="ECO:0000313" key="3">
    <source>
        <dbReference type="Proteomes" id="UP000653305"/>
    </source>
</evidence>
<proteinExistence type="predicted"/>
<dbReference type="PANTHER" id="PTHR33127:SF5">
    <property type="entry name" value="TRANSMEMBRANE PROTEIN"/>
    <property type="match status" value="1"/>
</dbReference>
<dbReference type="PANTHER" id="PTHR33127">
    <property type="entry name" value="TRANSMEMBRANE PROTEIN"/>
    <property type="match status" value="1"/>
</dbReference>
<keyword evidence="3" id="KW-1185">Reference proteome</keyword>
<dbReference type="SUPFAM" id="SSF50965">
    <property type="entry name" value="Galactose oxidase, central domain"/>
    <property type="match status" value="1"/>
</dbReference>
<dbReference type="InterPro" id="IPR005174">
    <property type="entry name" value="KIB1-4_b-propeller"/>
</dbReference>
<sequence length="298" mass="34470">MYFPKHGDLHEFYDPSDRRMHLLELPELRGSRILYAKGSWLLLVRLKNFVIFFFCPYTREMFTLTRLRPGHHVVAFSAPPTSPDCIVFAIYHLLASSIIVGTCRPGATKWDAFIYDNDQQYMSRTWNQVIFSNARFYCMNVSGQVGVFNPESNTWGLYYTPAPKYMLNLSFHYRWSAKFMAEHDGEIYVVCCSAAANPVIYRLDRVNKTWTEMMSLGRMAIFANARSSLSGTDLVGRMAGKMAGCVVFSKVLLHGRQCVMYSPRRGRYYPANRFHNWNEEEPFDSVWIDAPDDASIFL</sequence>
<comment type="caution">
    <text evidence="2">The sequence shown here is derived from an EMBL/GenBank/DDBJ whole genome shotgun (WGS) entry which is preliminary data.</text>
</comment>
<gene>
    <name evidence="2" type="ORF">PHJA_002046200</name>
</gene>
<dbReference type="OrthoDB" id="1863935at2759"/>
<name>A0A830CT43_9LAMI</name>
<evidence type="ECO:0000259" key="1">
    <source>
        <dbReference type="Pfam" id="PF03478"/>
    </source>
</evidence>
<dbReference type="EMBL" id="BMAC01000554">
    <property type="protein sequence ID" value="GFP99023.1"/>
    <property type="molecule type" value="Genomic_DNA"/>
</dbReference>
<accession>A0A830CT43</accession>
<organism evidence="2 3">
    <name type="scientific">Phtheirospermum japonicum</name>
    <dbReference type="NCBI Taxonomy" id="374723"/>
    <lineage>
        <taxon>Eukaryota</taxon>
        <taxon>Viridiplantae</taxon>
        <taxon>Streptophyta</taxon>
        <taxon>Embryophyta</taxon>
        <taxon>Tracheophyta</taxon>
        <taxon>Spermatophyta</taxon>
        <taxon>Magnoliopsida</taxon>
        <taxon>eudicotyledons</taxon>
        <taxon>Gunneridae</taxon>
        <taxon>Pentapetalae</taxon>
        <taxon>asterids</taxon>
        <taxon>lamiids</taxon>
        <taxon>Lamiales</taxon>
        <taxon>Orobanchaceae</taxon>
        <taxon>Orobanchaceae incertae sedis</taxon>
        <taxon>Phtheirospermum</taxon>
    </lineage>
</organism>
<dbReference type="InterPro" id="IPR011043">
    <property type="entry name" value="Gal_Oxase/kelch_b-propeller"/>
</dbReference>
<dbReference type="Pfam" id="PF03478">
    <property type="entry name" value="Beta-prop_KIB1-4"/>
    <property type="match status" value="1"/>
</dbReference>
<dbReference type="AlphaFoldDB" id="A0A830CT43"/>
<evidence type="ECO:0000313" key="2">
    <source>
        <dbReference type="EMBL" id="GFP99023.1"/>
    </source>
</evidence>
<reference evidence="2" key="1">
    <citation type="submission" date="2020-07" db="EMBL/GenBank/DDBJ databases">
        <title>Ethylene signaling mediates host invasion by parasitic plants.</title>
        <authorList>
            <person name="Yoshida S."/>
        </authorList>
    </citation>
    <scope>NUCLEOTIDE SEQUENCE</scope>
    <source>
        <strain evidence="2">Okayama</strain>
    </source>
</reference>
<dbReference type="Proteomes" id="UP000653305">
    <property type="component" value="Unassembled WGS sequence"/>
</dbReference>
<protein>
    <submittedName>
        <fullName evidence="2">F-box/kelch-repeat protein at1g57790</fullName>
    </submittedName>
</protein>